<accession>A0A7X0H7C2</accession>
<evidence type="ECO:0000313" key="2">
    <source>
        <dbReference type="EMBL" id="MBB6429174.1"/>
    </source>
</evidence>
<organism evidence="2 3">
    <name type="scientific">Algisphaera agarilytica</name>
    <dbReference type="NCBI Taxonomy" id="1385975"/>
    <lineage>
        <taxon>Bacteria</taxon>
        <taxon>Pseudomonadati</taxon>
        <taxon>Planctomycetota</taxon>
        <taxon>Phycisphaerae</taxon>
        <taxon>Phycisphaerales</taxon>
        <taxon>Phycisphaeraceae</taxon>
        <taxon>Algisphaera</taxon>
    </lineage>
</organism>
<sequence>MKRISSRFGTAALLAALCAAPTTHAALIDSTVDTFSNDGTTGVVPAAYSASGTVQRNETTSAAFTSVQSLVNPGSDGDSLDAANDGYLLIVRDGSSTSGFTRDLGTIEAGDVGKTITIDFDILKPGSSGVNSFYMLQLVNPDTTLESAVAEVAVGFNDTGLFSTLTGSSLSYTVEAGDVGKTAQFAGRAFVSSNPQRQLGIDAVSISVIPEPGSLGLAACGLGLLLGRKRREA</sequence>
<name>A0A7X0H7C2_9BACT</name>
<feature type="signal peptide" evidence="1">
    <location>
        <begin position="1"/>
        <end position="25"/>
    </location>
</feature>
<proteinExistence type="predicted"/>
<keyword evidence="3" id="KW-1185">Reference proteome</keyword>
<feature type="chain" id="PRO_5030849631" description="PEP-CTERM protein-sorting domain-containing protein" evidence="1">
    <location>
        <begin position="26"/>
        <end position="233"/>
    </location>
</feature>
<evidence type="ECO:0000313" key="3">
    <source>
        <dbReference type="Proteomes" id="UP000541810"/>
    </source>
</evidence>
<gene>
    <name evidence="2" type="ORF">HNQ40_000980</name>
</gene>
<dbReference type="RefSeq" id="WP_184676761.1">
    <property type="nucleotide sequence ID" value="NZ_JACHGY010000001.1"/>
</dbReference>
<protein>
    <recommendedName>
        <fullName evidence="4">PEP-CTERM protein-sorting domain-containing protein</fullName>
    </recommendedName>
</protein>
<dbReference type="Proteomes" id="UP000541810">
    <property type="component" value="Unassembled WGS sequence"/>
</dbReference>
<dbReference type="AlphaFoldDB" id="A0A7X0H7C2"/>
<evidence type="ECO:0000256" key="1">
    <source>
        <dbReference type="SAM" id="SignalP"/>
    </source>
</evidence>
<reference evidence="2 3" key="1">
    <citation type="submission" date="2020-08" db="EMBL/GenBank/DDBJ databases">
        <title>Genomic Encyclopedia of Type Strains, Phase IV (KMG-IV): sequencing the most valuable type-strain genomes for metagenomic binning, comparative biology and taxonomic classification.</title>
        <authorList>
            <person name="Goeker M."/>
        </authorList>
    </citation>
    <scope>NUCLEOTIDE SEQUENCE [LARGE SCALE GENOMIC DNA]</scope>
    <source>
        <strain evidence="2 3">DSM 103725</strain>
    </source>
</reference>
<keyword evidence="1" id="KW-0732">Signal</keyword>
<evidence type="ECO:0008006" key="4">
    <source>
        <dbReference type="Google" id="ProtNLM"/>
    </source>
</evidence>
<dbReference type="EMBL" id="JACHGY010000001">
    <property type="protein sequence ID" value="MBB6429174.1"/>
    <property type="molecule type" value="Genomic_DNA"/>
</dbReference>
<comment type="caution">
    <text evidence="2">The sequence shown here is derived from an EMBL/GenBank/DDBJ whole genome shotgun (WGS) entry which is preliminary data.</text>
</comment>